<dbReference type="OrthoDB" id="7584085at2"/>
<sequence length="100" mass="11095">MTNPTLFVACKFRPEDSRSYTYEWTGEPLAPGDMVKVPDKSGDGWKAVTVASVTDEAPPFACKPILGRYNPDEVPEPAGELRDVFDALNVEVPLEDRHPF</sequence>
<comment type="caution">
    <text evidence="1">The sequence shown here is derived from an EMBL/GenBank/DDBJ whole genome shotgun (WGS) entry which is preliminary data.</text>
</comment>
<accession>A0A4S1WQV1</accession>
<evidence type="ECO:0000313" key="2">
    <source>
        <dbReference type="Proteomes" id="UP000309848"/>
    </source>
</evidence>
<dbReference type="EMBL" id="SRXU01000001">
    <property type="protein sequence ID" value="TGX45719.1"/>
    <property type="molecule type" value="Genomic_DNA"/>
</dbReference>
<evidence type="ECO:0000313" key="1">
    <source>
        <dbReference type="EMBL" id="TGX45719.1"/>
    </source>
</evidence>
<dbReference type="RefSeq" id="WP_135981808.1">
    <property type="nucleotide sequence ID" value="NZ_JAASQM010000001.1"/>
</dbReference>
<name>A0A4S1WQV1_9SPHN</name>
<protein>
    <submittedName>
        <fullName evidence="1">Uncharacterized protein</fullName>
    </submittedName>
</protein>
<reference evidence="1 2" key="1">
    <citation type="submission" date="2019-04" db="EMBL/GenBank/DDBJ databases">
        <title>Sphingomonas psychrotolerans sp. nov., isolated from soil in the Tianshan Mountains, Xinjiang, China.</title>
        <authorList>
            <person name="Luo Y."/>
            <person name="Sheng H."/>
        </authorList>
    </citation>
    <scope>NUCLEOTIDE SEQUENCE [LARGE SCALE GENOMIC DNA]</scope>
    <source>
        <strain evidence="1 2">KIS18-15</strain>
    </source>
</reference>
<organism evidence="1 2">
    <name type="scientific">Sphingomonas naasensis</name>
    <dbReference type="NCBI Taxonomy" id="1344951"/>
    <lineage>
        <taxon>Bacteria</taxon>
        <taxon>Pseudomonadati</taxon>
        <taxon>Pseudomonadota</taxon>
        <taxon>Alphaproteobacteria</taxon>
        <taxon>Sphingomonadales</taxon>
        <taxon>Sphingomonadaceae</taxon>
        <taxon>Sphingomonas</taxon>
    </lineage>
</organism>
<dbReference type="AlphaFoldDB" id="A0A4S1WQV1"/>
<keyword evidence="2" id="KW-1185">Reference proteome</keyword>
<proteinExistence type="predicted"/>
<dbReference type="Proteomes" id="UP000309848">
    <property type="component" value="Unassembled WGS sequence"/>
</dbReference>
<gene>
    <name evidence="1" type="ORF">E5A74_00615</name>
</gene>